<name>A0A7T7L4M0_9ACTN</name>
<evidence type="ECO:0000313" key="3">
    <source>
        <dbReference type="Proteomes" id="UP000595636"/>
    </source>
</evidence>
<keyword evidence="3" id="KW-1185">Reference proteome</keyword>
<dbReference type="Proteomes" id="UP000595636">
    <property type="component" value="Chromosome"/>
</dbReference>
<dbReference type="RefSeq" id="WP_200401097.1">
    <property type="nucleotide sequence ID" value="NZ_CP066831.1"/>
</dbReference>
<gene>
    <name evidence="2" type="ORF">JEQ17_47215</name>
</gene>
<reference evidence="2 3" key="1">
    <citation type="submission" date="2020-12" db="EMBL/GenBank/DDBJ databases">
        <title>A novel species.</title>
        <authorList>
            <person name="Li K."/>
        </authorList>
    </citation>
    <scope>NUCLEOTIDE SEQUENCE [LARGE SCALE GENOMIC DNA]</scope>
    <source>
        <strain evidence="2 3">ZYC-3</strain>
    </source>
</reference>
<dbReference type="AlphaFoldDB" id="A0A7T7L4M0"/>
<evidence type="ECO:0000313" key="2">
    <source>
        <dbReference type="EMBL" id="QQM46264.1"/>
    </source>
</evidence>
<dbReference type="KEGG" id="slf:JEQ17_47215"/>
<evidence type="ECO:0000256" key="1">
    <source>
        <dbReference type="SAM" id="MobiDB-lite"/>
    </source>
</evidence>
<dbReference type="EMBL" id="CP066831">
    <property type="protein sequence ID" value="QQM46264.1"/>
    <property type="molecule type" value="Genomic_DNA"/>
</dbReference>
<protein>
    <submittedName>
        <fullName evidence="2">Uncharacterized protein</fullName>
    </submittedName>
</protein>
<sequence>MKRLGVFLGLGALIAAAIVLVGSVISDGSPGSAPAAASVSGEEPGDFDYRGLLPELAGLAGDSDESSGLHGEFSLPRESGGSELLAWQLGEISAKTGDRITVRGKGDVTWNWKLDEATEIHSGADGTKADLKKGRTVYVLGTRNGDVRTADHIAAPDSTALEDGKPLLELPDSCTRNEKPNGLLVTCESHEEQRPAPKTSETPRRGAHEEPAAIRM</sequence>
<organism evidence="2 3">
    <name type="scientific">Streptomyces liliifuscus</name>
    <dbReference type="NCBI Taxonomy" id="2797636"/>
    <lineage>
        <taxon>Bacteria</taxon>
        <taxon>Bacillati</taxon>
        <taxon>Actinomycetota</taxon>
        <taxon>Actinomycetes</taxon>
        <taxon>Kitasatosporales</taxon>
        <taxon>Streptomycetaceae</taxon>
        <taxon>Streptomyces</taxon>
    </lineage>
</organism>
<proteinExistence type="predicted"/>
<feature type="region of interest" description="Disordered" evidence="1">
    <location>
        <begin position="188"/>
        <end position="216"/>
    </location>
</feature>
<accession>A0A7T7L4M0</accession>